<dbReference type="EMBL" id="JBHUEY010000001">
    <property type="protein sequence ID" value="MFD1783758.1"/>
    <property type="molecule type" value="Genomic_DNA"/>
</dbReference>
<dbReference type="PRINTS" id="PR00412">
    <property type="entry name" value="EPOXHYDRLASE"/>
</dbReference>
<dbReference type="InterPro" id="IPR029058">
    <property type="entry name" value="AB_hydrolase_fold"/>
</dbReference>
<keyword evidence="3" id="KW-1185">Reference proteome</keyword>
<evidence type="ECO:0000313" key="3">
    <source>
        <dbReference type="Proteomes" id="UP001597237"/>
    </source>
</evidence>
<dbReference type="Pfam" id="PF12697">
    <property type="entry name" value="Abhydrolase_6"/>
    <property type="match status" value="1"/>
</dbReference>
<comment type="caution">
    <text evidence="2">The sequence shown here is derived from an EMBL/GenBank/DDBJ whole genome shotgun (WGS) entry which is preliminary data.</text>
</comment>
<dbReference type="SUPFAM" id="SSF53474">
    <property type="entry name" value="alpha/beta-Hydrolases"/>
    <property type="match status" value="1"/>
</dbReference>
<dbReference type="InterPro" id="IPR050228">
    <property type="entry name" value="Carboxylesterase_BioH"/>
</dbReference>
<sequence>MELTTVQTHHVPVRVITGGSGSPLVYLHGAGGVTPQDPLLNALAERHQVFAPLVPGYGDSEEAPEIRDMLDFTLHTWDVVEALGLEDPILVGHSMGGMIAAEMAAVQPNDISRLALIAPAGLWIDDHPIADLFSMMPYEAPALLFHDAEAGAAMLTAGRNVEDPNFLQTYLVTNARQLGMAGRILFPIPERGLSTRLYRVKAKTVIVWGDSDRMIPPPYAHAFKRGIAGAELVSIPEAGHMVVLEKPAEVAQAIGRLA</sequence>
<gene>
    <name evidence="2" type="ORF">ACFSC0_10165</name>
</gene>
<dbReference type="Gene3D" id="3.40.50.1820">
    <property type="entry name" value="alpha/beta hydrolase"/>
    <property type="match status" value="1"/>
</dbReference>
<proteinExistence type="predicted"/>
<keyword evidence="2" id="KW-0378">Hydrolase</keyword>
<dbReference type="GO" id="GO:0016787">
    <property type="term" value="F:hydrolase activity"/>
    <property type="evidence" value="ECO:0007669"/>
    <property type="project" value="UniProtKB-KW"/>
</dbReference>
<dbReference type="PRINTS" id="PR00111">
    <property type="entry name" value="ABHYDROLASE"/>
</dbReference>
<reference evidence="3" key="1">
    <citation type="journal article" date="2019" name="Int. J. Syst. Evol. Microbiol.">
        <title>The Global Catalogue of Microorganisms (GCM) 10K type strain sequencing project: providing services to taxonomists for standard genome sequencing and annotation.</title>
        <authorList>
            <consortium name="The Broad Institute Genomics Platform"/>
            <consortium name="The Broad Institute Genome Sequencing Center for Infectious Disease"/>
            <person name="Wu L."/>
            <person name="Ma J."/>
        </authorList>
    </citation>
    <scope>NUCLEOTIDE SEQUENCE [LARGE SCALE GENOMIC DNA]</scope>
    <source>
        <strain evidence="3">DFY28</strain>
    </source>
</reference>
<dbReference type="PANTHER" id="PTHR43194">
    <property type="entry name" value="HYDROLASE ALPHA/BETA FOLD FAMILY"/>
    <property type="match status" value="1"/>
</dbReference>
<evidence type="ECO:0000259" key="1">
    <source>
        <dbReference type="Pfam" id="PF12697"/>
    </source>
</evidence>
<name>A0ABW4N1Z5_9CAUL</name>
<dbReference type="InterPro" id="IPR000073">
    <property type="entry name" value="AB_hydrolase_1"/>
</dbReference>
<protein>
    <submittedName>
        <fullName evidence="2">Alpha/beta fold hydrolase</fullName>
    </submittedName>
</protein>
<organism evidence="2 3">
    <name type="scientific">Phenylobacterium terrae</name>
    <dbReference type="NCBI Taxonomy" id="2665495"/>
    <lineage>
        <taxon>Bacteria</taxon>
        <taxon>Pseudomonadati</taxon>
        <taxon>Pseudomonadota</taxon>
        <taxon>Alphaproteobacteria</taxon>
        <taxon>Caulobacterales</taxon>
        <taxon>Caulobacteraceae</taxon>
        <taxon>Phenylobacterium</taxon>
    </lineage>
</organism>
<dbReference type="RefSeq" id="WP_377283051.1">
    <property type="nucleotide sequence ID" value="NZ_JBHRSI010000008.1"/>
</dbReference>
<dbReference type="InterPro" id="IPR000639">
    <property type="entry name" value="Epox_hydrolase-like"/>
</dbReference>
<evidence type="ECO:0000313" key="2">
    <source>
        <dbReference type="EMBL" id="MFD1783758.1"/>
    </source>
</evidence>
<dbReference type="Proteomes" id="UP001597237">
    <property type="component" value="Unassembled WGS sequence"/>
</dbReference>
<feature type="domain" description="AB hydrolase-1" evidence="1">
    <location>
        <begin position="24"/>
        <end position="253"/>
    </location>
</feature>
<dbReference type="PANTHER" id="PTHR43194:SF5">
    <property type="entry name" value="PIMELOYL-[ACYL-CARRIER PROTEIN] METHYL ESTER ESTERASE"/>
    <property type="match status" value="1"/>
</dbReference>
<accession>A0ABW4N1Z5</accession>